<name>A0ABX1ATL8_9ACTN</name>
<dbReference type="EMBL" id="JAATEP010000003">
    <property type="protein sequence ID" value="NJP88958.1"/>
    <property type="molecule type" value="Genomic_DNA"/>
</dbReference>
<dbReference type="InterPro" id="IPR050764">
    <property type="entry name" value="CbbQ/NirQ/NorQ/GpvN"/>
</dbReference>
<protein>
    <submittedName>
        <fullName evidence="2">MoxR family ATPase</fullName>
    </submittedName>
</protein>
<evidence type="ECO:0000313" key="2">
    <source>
        <dbReference type="EMBL" id="NJP88958.1"/>
    </source>
</evidence>
<dbReference type="RefSeq" id="WP_168007534.1">
    <property type="nucleotide sequence ID" value="NZ_JAATEP010000003.1"/>
</dbReference>
<evidence type="ECO:0000259" key="1">
    <source>
        <dbReference type="SMART" id="SM00382"/>
    </source>
</evidence>
<dbReference type="InterPro" id="IPR027417">
    <property type="entry name" value="P-loop_NTPase"/>
</dbReference>
<dbReference type="InterPro" id="IPR011704">
    <property type="entry name" value="ATPase_dyneun-rel_AAA"/>
</dbReference>
<sequence length="355" mass="39699">MDTSPEQDNGKPLAKEKPHWWIYQGSGEPHDGMDGLPPPPPWRAFTGEPLVHPQLSEDEAVSRRLGLVTRGLGYRPDDEVVEMVNAALYLRRPLLITGKPGTGKSTLAYSIAHELQLGPVLYWPINTQSTLHEGLYDYDAIGRLQEANLHQASSLSRTQFTPDIGRFIQLGPLGTALLPQARPRVLLIDELDKSDIDLPNDLLNVFEEGRYLISELSRLPEDQSVVEVMVSSGTDRVPVRRGHVQCHAFPVIVITSNGEREFPPAFLRRCMRLDIKPPDHDQLVSIVAAQLGEEETRHSIDLIERFIERRDQGDIATDQLLNAIYLATSGARLPGQGWERLENALLRSLESAEQP</sequence>
<proteinExistence type="predicted"/>
<dbReference type="Pfam" id="PF07728">
    <property type="entry name" value="AAA_5"/>
    <property type="match status" value="1"/>
</dbReference>
<reference evidence="2 3" key="1">
    <citation type="submission" date="2020-03" db="EMBL/GenBank/DDBJ databases">
        <title>WGS of actinomycetes isolated from Thailand.</title>
        <authorList>
            <person name="Thawai C."/>
        </authorList>
    </citation>
    <scope>NUCLEOTIDE SEQUENCE [LARGE SCALE GENOMIC DNA]</scope>
    <source>
        <strain evidence="2 3">FMUSA5-5</strain>
    </source>
</reference>
<dbReference type="SUPFAM" id="SSF52540">
    <property type="entry name" value="P-loop containing nucleoside triphosphate hydrolases"/>
    <property type="match status" value="1"/>
</dbReference>
<evidence type="ECO:0000313" key="3">
    <source>
        <dbReference type="Proteomes" id="UP000696294"/>
    </source>
</evidence>
<dbReference type="PANTHER" id="PTHR42759">
    <property type="entry name" value="MOXR FAMILY PROTEIN"/>
    <property type="match status" value="1"/>
</dbReference>
<feature type="domain" description="AAA+ ATPase" evidence="1">
    <location>
        <begin position="90"/>
        <end position="279"/>
    </location>
</feature>
<organism evidence="2 3">
    <name type="scientific">Nonomuraea composti</name>
    <dbReference type="NCBI Taxonomy" id="2720023"/>
    <lineage>
        <taxon>Bacteria</taxon>
        <taxon>Bacillati</taxon>
        <taxon>Actinomycetota</taxon>
        <taxon>Actinomycetes</taxon>
        <taxon>Streptosporangiales</taxon>
        <taxon>Streptosporangiaceae</taxon>
        <taxon>Nonomuraea</taxon>
    </lineage>
</organism>
<dbReference type="CDD" id="cd00009">
    <property type="entry name" value="AAA"/>
    <property type="match status" value="1"/>
</dbReference>
<gene>
    <name evidence="2" type="ORF">HCN51_05720</name>
</gene>
<dbReference type="InterPro" id="IPR003593">
    <property type="entry name" value="AAA+_ATPase"/>
</dbReference>
<dbReference type="PANTHER" id="PTHR42759:SF1">
    <property type="entry name" value="MAGNESIUM-CHELATASE SUBUNIT CHLD"/>
    <property type="match status" value="1"/>
</dbReference>
<dbReference type="SMART" id="SM00382">
    <property type="entry name" value="AAA"/>
    <property type="match status" value="1"/>
</dbReference>
<comment type="caution">
    <text evidence="2">The sequence shown here is derived from an EMBL/GenBank/DDBJ whole genome shotgun (WGS) entry which is preliminary data.</text>
</comment>
<dbReference type="Gene3D" id="3.40.50.300">
    <property type="entry name" value="P-loop containing nucleotide triphosphate hydrolases"/>
    <property type="match status" value="1"/>
</dbReference>
<accession>A0ABX1ATL8</accession>
<dbReference type="Proteomes" id="UP000696294">
    <property type="component" value="Unassembled WGS sequence"/>
</dbReference>
<keyword evidence="3" id="KW-1185">Reference proteome</keyword>